<name>A0A918LIC1_9PSEU</name>
<evidence type="ECO:0000313" key="2">
    <source>
        <dbReference type="EMBL" id="GGS51759.1"/>
    </source>
</evidence>
<dbReference type="Proteomes" id="UP000660680">
    <property type="component" value="Unassembled WGS sequence"/>
</dbReference>
<feature type="region of interest" description="Disordered" evidence="1">
    <location>
        <begin position="1"/>
        <end position="79"/>
    </location>
</feature>
<reference evidence="2" key="2">
    <citation type="submission" date="2020-09" db="EMBL/GenBank/DDBJ databases">
        <authorList>
            <person name="Sun Q."/>
            <person name="Ohkuma M."/>
        </authorList>
    </citation>
    <scope>NUCLEOTIDE SEQUENCE</scope>
    <source>
        <strain evidence="2">JCM 3276</strain>
    </source>
</reference>
<organism evidence="2 3">
    <name type="scientific">Actinokineospora fastidiosa</name>
    <dbReference type="NCBI Taxonomy" id="1816"/>
    <lineage>
        <taxon>Bacteria</taxon>
        <taxon>Bacillati</taxon>
        <taxon>Actinomycetota</taxon>
        <taxon>Actinomycetes</taxon>
        <taxon>Pseudonocardiales</taxon>
        <taxon>Pseudonocardiaceae</taxon>
        <taxon>Actinokineospora</taxon>
    </lineage>
</organism>
<dbReference type="AlphaFoldDB" id="A0A918LIC1"/>
<feature type="compositionally biased region" description="Low complexity" evidence="1">
    <location>
        <begin position="58"/>
        <end position="68"/>
    </location>
</feature>
<protein>
    <submittedName>
        <fullName evidence="2">Uncharacterized protein</fullName>
    </submittedName>
</protein>
<accession>A0A918LIC1</accession>
<gene>
    <name evidence="2" type="ORF">GCM10010171_53520</name>
</gene>
<evidence type="ECO:0000256" key="1">
    <source>
        <dbReference type="SAM" id="MobiDB-lite"/>
    </source>
</evidence>
<sequence>MRVHPIGPTNQLAKRATAAAEAMEHQPRLRSRTTSGEKGGHRRRTALTHPPYINDPGVVSVSPVSSHVFNPDRIIGHPP</sequence>
<comment type="caution">
    <text evidence="2">The sequence shown here is derived from an EMBL/GenBank/DDBJ whole genome shotgun (WGS) entry which is preliminary data.</text>
</comment>
<keyword evidence="3" id="KW-1185">Reference proteome</keyword>
<dbReference type="EMBL" id="BMRB01000006">
    <property type="protein sequence ID" value="GGS51759.1"/>
    <property type="molecule type" value="Genomic_DNA"/>
</dbReference>
<proteinExistence type="predicted"/>
<reference evidence="2" key="1">
    <citation type="journal article" date="2014" name="Int. J. Syst. Evol. Microbiol.">
        <title>Complete genome sequence of Corynebacterium casei LMG S-19264T (=DSM 44701T), isolated from a smear-ripened cheese.</title>
        <authorList>
            <consortium name="US DOE Joint Genome Institute (JGI-PGF)"/>
            <person name="Walter F."/>
            <person name="Albersmeier A."/>
            <person name="Kalinowski J."/>
            <person name="Ruckert C."/>
        </authorList>
    </citation>
    <scope>NUCLEOTIDE SEQUENCE</scope>
    <source>
        <strain evidence="2">JCM 3276</strain>
    </source>
</reference>
<evidence type="ECO:0000313" key="3">
    <source>
        <dbReference type="Proteomes" id="UP000660680"/>
    </source>
</evidence>